<keyword evidence="1" id="KW-1133">Transmembrane helix</keyword>
<feature type="non-terminal residue" evidence="2">
    <location>
        <position position="260"/>
    </location>
</feature>
<feature type="transmembrane region" description="Helical" evidence="1">
    <location>
        <begin position="151"/>
        <end position="176"/>
    </location>
</feature>
<reference evidence="2 3" key="1">
    <citation type="submission" date="2015-09" db="EMBL/GenBank/DDBJ databases">
        <title>A metagenomics-based metabolic model of nitrate-dependent anaerobic oxidation of methane by Methanoperedens-like archaea.</title>
        <authorList>
            <person name="Arshad A."/>
            <person name="Speth D.R."/>
            <person name="De Graaf R.M."/>
            <person name="Op Den Camp H.J."/>
            <person name="Jetten M.S."/>
            <person name="Welte C.U."/>
        </authorList>
    </citation>
    <scope>NUCLEOTIDE SEQUENCE [LARGE SCALE GENOMIC DNA]</scope>
</reference>
<comment type="caution">
    <text evidence="2">The sequence shown here is derived from an EMBL/GenBank/DDBJ whole genome shotgun (WGS) entry which is preliminary data.</text>
</comment>
<evidence type="ECO:0000313" key="2">
    <source>
        <dbReference type="EMBL" id="KPQ43433.1"/>
    </source>
</evidence>
<dbReference type="GO" id="GO:0140359">
    <property type="term" value="F:ABC-type transporter activity"/>
    <property type="evidence" value="ECO:0007669"/>
    <property type="project" value="InterPro"/>
</dbReference>
<dbReference type="EMBL" id="LKCM01000145">
    <property type="protein sequence ID" value="KPQ43433.1"/>
    <property type="molecule type" value="Genomic_DNA"/>
</dbReference>
<feature type="transmembrane region" description="Helical" evidence="1">
    <location>
        <begin position="113"/>
        <end position="139"/>
    </location>
</feature>
<organism evidence="2 3">
    <name type="scientific">Candidatus Methanoperedens nitratireducens</name>
    <dbReference type="NCBI Taxonomy" id="1392998"/>
    <lineage>
        <taxon>Archaea</taxon>
        <taxon>Methanobacteriati</taxon>
        <taxon>Methanobacteriota</taxon>
        <taxon>Stenosarchaea group</taxon>
        <taxon>Methanomicrobia</taxon>
        <taxon>Methanosarcinales</taxon>
        <taxon>ANME-2 cluster</taxon>
        <taxon>Candidatus Methanoperedentaceae</taxon>
        <taxon>Candidatus Methanoperedens</taxon>
    </lineage>
</organism>
<sequence length="260" mass="27828">MKKSLNNSITIAQKEFADNIWSPVFLLLLITFTLIVFTYSYQNGLKVERVGLQDGTSLLLNGFAGLAKIMGFFAPLIGFALGFDAVVKEKKSGSLNVLLTHPVFRDNIISGKILGSFLTLALVIVISTLISIGTLLLIIGGTLNGFELGRIAVFSIITFFYSIIFMGIGVILSIVVKDAADSLVYNVVVWFVLCILFGAIVIAIATIITGQPFGIGTSSFELALNMANISPLHHYAEATVGRVDLSWGGIGFADASIKGI</sequence>
<proteinExistence type="predicted"/>
<evidence type="ECO:0000256" key="1">
    <source>
        <dbReference type="SAM" id="Phobius"/>
    </source>
</evidence>
<keyword evidence="1" id="KW-0472">Membrane</keyword>
<gene>
    <name evidence="2" type="ORF">MPEBLZ_02009</name>
</gene>
<dbReference type="Pfam" id="PF12679">
    <property type="entry name" value="ABC2_membrane_2"/>
    <property type="match status" value="1"/>
</dbReference>
<feature type="transmembrane region" description="Helical" evidence="1">
    <location>
        <begin position="62"/>
        <end position="83"/>
    </location>
</feature>
<dbReference type="Proteomes" id="UP000050360">
    <property type="component" value="Unassembled WGS sequence"/>
</dbReference>
<evidence type="ECO:0000313" key="3">
    <source>
        <dbReference type="Proteomes" id="UP000050360"/>
    </source>
</evidence>
<accession>A0A0P8A5M1</accession>
<feature type="transmembrane region" description="Helical" evidence="1">
    <location>
        <begin position="183"/>
        <end position="208"/>
    </location>
</feature>
<dbReference type="PANTHER" id="PTHR43471:SF14">
    <property type="entry name" value="ABC-2 TYPE TRANSPORT SYSTEM PERMEASE PROTEIN"/>
    <property type="match status" value="1"/>
</dbReference>
<dbReference type="PANTHER" id="PTHR43471">
    <property type="entry name" value="ABC TRANSPORTER PERMEASE"/>
    <property type="match status" value="1"/>
</dbReference>
<name>A0A0P8A5M1_9EURY</name>
<feature type="transmembrane region" description="Helical" evidence="1">
    <location>
        <begin position="20"/>
        <end position="42"/>
    </location>
</feature>
<protein>
    <submittedName>
        <fullName evidence="2">Putative ABC-2 type transport system permease protein</fullName>
    </submittedName>
</protein>
<dbReference type="AlphaFoldDB" id="A0A0P8A5M1"/>
<dbReference type="GO" id="GO:0005886">
    <property type="term" value="C:plasma membrane"/>
    <property type="evidence" value="ECO:0007669"/>
    <property type="project" value="UniProtKB-SubCell"/>
</dbReference>
<keyword evidence="1" id="KW-0812">Transmembrane</keyword>